<evidence type="ECO:0000313" key="2">
    <source>
        <dbReference type="Proteomes" id="UP001497535"/>
    </source>
</evidence>
<accession>A0ACB1AA97</accession>
<gene>
    <name evidence="1" type="ORF">MENTE1834_LOCUS36107</name>
</gene>
<reference evidence="1" key="1">
    <citation type="submission" date="2023-11" db="EMBL/GenBank/DDBJ databases">
        <authorList>
            <person name="Poullet M."/>
        </authorList>
    </citation>
    <scope>NUCLEOTIDE SEQUENCE</scope>
    <source>
        <strain evidence="1">E1834</strain>
    </source>
</reference>
<dbReference type="EMBL" id="CAVMJV010000071">
    <property type="protein sequence ID" value="CAK5088457.1"/>
    <property type="molecule type" value="Genomic_DNA"/>
</dbReference>
<evidence type="ECO:0000313" key="1">
    <source>
        <dbReference type="EMBL" id="CAK5088457.1"/>
    </source>
</evidence>
<proteinExistence type="predicted"/>
<keyword evidence="2" id="KW-1185">Reference proteome</keyword>
<protein>
    <submittedName>
        <fullName evidence="1">Uncharacterized protein</fullName>
    </submittedName>
</protein>
<comment type="caution">
    <text evidence="1">The sequence shown here is derived from an EMBL/GenBank/DDBJ whole genome shotgun (WGS) entry which is preliminary data.</text>
</comment>
<dbReference type="Proteomes" id="UP001497535">
    <property type="component" value="Unassembled WGS sequence"/>
</dbReference>
<name>A0ACB1AA97_MELEN</name>
<organism evidence="1 2">
    <name type="scientific">Meloidogyne enterolobii</name>
    <name type="common">Root-knot nematode worm</name>
    <name type="synonym">Meloidogyne mayaguensis</name>
    <dbReference type="NCBI Taxonomy" id="390850"/>
    <lineage>
        <taxon>Eukaryota</taxon>
        <taxon>Metazoa</taxon>
        <taxon>Ecdysozoa</taxon>
        <taxon>Nematoda</taxon>
        <taxon>Chromadorea</taxon>
        <taxon>Rhabditida</taxon>
        <taxon>Tylenchina</taxon>
        <taxon>Tylenchomorpha</taxon>
        <taxon>Tylenchoidea</taxon>
        <taxon>Meloidogynidae</taxon>
        <taxon>Meloidogyninae</taxon>
        <taxon>Meloidogyne</taxon>
    </lineage>
</organism>
<sequence length="97" mass="11360">MGVFFVVDFQYFFPKSKIKLFCCLNVIFKSFRRFLVNSFFFFFISFTKRERDTISQQGWQAIDMKKKGGTRKYGENVHKNIILSPPASNLPGGQTKN</sequence>